<dbReference type="Pfam" id="PF00188">
    <property type="entry name" value="CAP"/>
    <property type="match status" value="1"/>
</dbReference>
<evidence type="ECO:0000313" key="5">
    <source>
        <dbReference type="Proteomes" id="UP000430272"/>
    </source>
</evidence>
<dbReference type="PRINTS" id="PR00838">
    <property type="entry name" value="V5ALLERGEN"/>
</dbReference>
<dbReference type="SMART" id="SM00198">
    <property type="entry name" value="SCP"/>
    <property type="match status" value="1"/>
</dbReference>
<dbReference type="InterPro" id="IPR035940">
    <property type="entry name" value="CAP_sf"/>
</dbReference>
<dbReference type="InterPro" id="IPR014044">
    <property type="entry name" value="CAP_dom"/>
</dbReference>
<protein>
    <submittedName>
        <fullName evidence="4">SCP-like extracellular</fullName>
    </submittedName>
</protein>
<gene>
    <name evidence="4" type="ORF">GRI47_04950</name>
</gene>
<comment type="caution">
    <text evidence="4">The sequence shown here is derived from an EMBL/GenBank/DDBJ whole genome shotgun (WGS) entry which is preliminary data.</text>
</comment>
<accession>A0A844Y5A7</accession>
<dbReference type="PROSITE" id="PS01010">
    <property type="entry name" value="CRISP_2"/>
    <property type="match status" value="1"/>
</dbReference>
<feature type="region of interest" description="Disordered" evidence="1">
    <location>
        <begin position="26"/>
        <end position="46"/>
    </location>
</feature>
<dbReference type="PRINTS" id="PR00837">
    <property type="entry name" value="V5TPXLIKE"/>
</dbReference>
<name>A0A844Y5A7_9SPHN</name>
<dbReference type="InterPro" id="IPR018244">
    <property type="entry name" value="Allrgn_V5/Tpx1_CS"/>
</dbReference>
<dbReference type="AlphaFoldDB" id="A0A844Y5A7"/>
<dbReference type="GO" id="GO:0005576">
    <property type="term" value="C:extracellular region"/>
    <property type="evidence" value="ECO:0007669"/>
    <property type="project" value="InterPro"/>
</dbReference>
<dbReference type="Gene3D" id="3.40.33.10">
    <property type="entry name" value="CAP"/>
    <property type="match status" value="1"/>
</dbReference>
<evidence type="ECO:0000256" key="2">
    <source>
        <dbReference type="SAM" id="SignalP"/>
    </source>
</evidence>
<dbReference type="InterPro" id="IPR001283">
    <property type="entry name" value="CRISP-related"/>
</dbReference>
<dbReference type="PANTHER" id="PTHR10334">
    <property type="entry name" value="CYSTEINE-RICH SECRETORY PROTEIN-RELATED"/>
    <property type="match status" value="1"/>
</dbReference>
<dbReference type="InterPro" id="IPR002413">
    <property type="entry name" value="V5_allergen-like"/>
</dbReference>
<evidence type="ECO:0000256" key="1">
    <source>
        <dbReference type="SAM" id="MobiDB-lite"/>
    </source>
</evidence>
<sequence>MGRVGFRAAIASALALTIATAAPLSASERAPSARNAPSEYSARGQRIRQANYSVRQTSDHASRILALHNAERRRLRVPDLVWNAHLEREAAEWATYLSRSGVLQHADDRTRNGTGENLWMGTSGGWDVDGMVGMFLDERRHYRHATFPDVSNTGNWADVGHYTQIVWRDTREVGCAVASARGNDVLVCRYFPAGNVMGRRAH</sequence>
<dbReference type="PROSITE" id="PS01009">
    <property type="entry name" value="CRISP_1"/>
    <property type="match status" value="1"/>
</dbReference>
<dbReference type="RefSeq" id="WP_160660225.1">
    <property type="nucleotide sequence ID" value="NZ_BAABDV010000001.1"/>
</dbReference>
<feature type="signal peptide" evidence="2">
    <location>
        <begin position="1"/>
        <end position="21"/>
    </location>
</feature>
<proteinExistence type="predicted"/>
<dbReference type="OrthoDB" id="9794228at2"/>
<feature type="chain" id="PRO_5032715974" evidence="2">
    <location>
        <begin position="22"/>
        <end position="202"/>
    </location>
</feature>
<feature type="domain" description="SCP" evidence="3">
    <location>
        <begin position="59"/>
        <end position="198"/>
    </location>
</feature>
<dbReference type="EMBL" id="WTYD01000001">
    <property type="protein sequence ID" value="MXO53355.1"/>
    <property type="molecule type" value="Genomic_DNA"/>
</dbReference>
<keyword evidence="5" id="KW-1185">Reference proteome</keyword>
<evidence type="ECO:0000259" key="3">
    <source>
        <dbReference type="SMART" id="SM00198"/>
    </source>
</evidence>
<dbReference type="SUPFAM" id="SSF55797">
    <property type="entry name" value="PR-1-like"/>
    <property type="match status" value="1"/>
</dbReference>
<organism evidence="4 5">
    <name type="scientific">Qipengyuania pelagi</name>
    <dbReference type="NCBI Taxonomy" id="994320"/>
    <lineage>
        <taxon>Bacteria</taxon>
        <taxon>Pseudomonadati</taxon>
        <taxon>Pseudomonadota</taxon>
        <taxon>Alphaproteobacteria</taxon>
        <taxon>Sphingomonadales</taxon>
        <taxon>Erythrobacteraceae</taxon>
        <taxon>Qipengyuania</taxon>
    </lineage>
</organism>
<keyword evidence="2" id="KW-0732">Signal</keyword>
<reference evidence="4 5" key="1">
    <citation type="submission" date="2019-12" db="EMBL/GenBank/DDBJ databases">
        <title>Genomic-based taxomic classification of the family Erythrobacteraceae.</title>
        <authorList>
            <person name="Xu L."/>
        </authorList>
    </citation>
    <scope>NUCLEOTIDE SEQUENCE [LARGE SCALE GENOMIC DNA]</scope>
    <source>
        <strain evidence="4 5">JCM 17468</strain>
    </source>
</reference>
<evidence type="ECO:0000313" key="4">
    <source>
        <dbReference type="EMBL" id="MXO53355.1"/>
    </source>
</evidence>
<dbReference type="Proteomes" id="UP000430272">
    <property type="component" value="Unassembled WGS sequence"/>
</dbReference>